<dbReference type="EMBL" id="CP102480">
    <property type="protein sequence ID" value="UUX49819.1"/>
    <property type="molecule type" value="Genomic_DNA"/>
</dbReference>
<keyword evidence="3" id="KW-1185">Reference proteome</keyword>
<accession>A0A9J7AQE2</accession>
<dbReference type="KEGG" id="naci:NUH88_20795"/>
<sequence>MRTYIRNSALYALLTAPMIFGSGQTNAQNTQAGFDYPHPVKKICTVGETEFKNSWASITFPKATGWARAFEFAKIVGGHKFGPVYDKTSGMVYVFPADGPGFTDADANSDCDFFNWSTQMFYWLTSPVTAVGSFPTDPVPPTSTTDYVFASEFFYTLDEGSLKTQKGPLHTIGARTEKSNGTVDSIEQAGGSGVLFYNPPKSLPTNDNPLVYYSIHTNRPYGYQRAADLAPDLLGAGNVPKNFVQSEKEICDTIGFAFLNGYAEILDPIATGLYALFCLGDDNHVTSDTEALKDRFLKSVSDVASPPNSAVSVEQVETAVDYLAMSMELKMSWVEAASLENPEAYIRQEAIIPTFTARNDGGWALVQSGTKTATLALVGMHVVGSVKGHPEMIWATFEHANNTPNTNYVYLDEDDDVRLTTDIGFGSWLFSDSTPTAANMEYAIGESEQGGLKIVSAPGVRSADLTKASNVNRLSPWGTHIENAYDQKEIASAAESNSEVISANLAAIGALNGYYKNNAQAPSDPRVNYILTGASWGHTQEPGKLNTKIFPDGTNPNTIVGTAAMANTTMETFTQTFNGRISENGCFSCHGTYGSSNAFVVSHIFDSINSVEK</sequence>
<proteinExistence type="predicted"/>
<gene>
    <name evidence="2" type="ORF">NUH88_20795</name>
</gene>
<dbReference type="AlphaFoldDB" id="A0A9J7AQE2"/>
<feature type="chain" id="PRO_5039953578" description="Cytochrome c domain-containing protein" evidence="1">
    <location>
        <begin position="28"/>
        <end position="613"/>
    </location>
</feature>
<evidence type="ECO:0008006" key="4">
    <source>
        <dbReference type="Google" id="ProtNLM"/>
    </source>
</evidence>
<protein>
    <recommendedName>
        <fullName evidence="4">Cytochrome c domain-containing protein</fullName>
    </recommendedName>
</protein>
<organism evidence="2 3">
    <name type="scientific">Nisaea acidiphila</name>
    <dbReference type="NCBI Taxonomy" id="1862145"/>
    <lineage>
        <taxon>Bacteria</taxon>
        <taxon>Pseudomonadati</taxon>
        <taxon>Pseudomonadota</taxon>
        <taxon>Alphaproteobacteria</taxon>
        <taxon>Rhodospirillales</taxon>
        <taxon>Thalassobaculaceae</taxon>
        <taxon>Nisaea</taxon>
    </lineage>
</organism>
<reference evidence="2" key="1">
    <citation type="submission" date="2022-08" db="EMBL/GenBank/DDBJ databases">
        <title>Nisaea acidiphila sp. nov., isolated from a marine algal debris and emended description of the genus Nisaea Urios et al. 2008.</title>
        <authorList>
            <person name="Kwon K."/>
        </authorList>
    </citation>
    <scope>NUCLEOTIDE SEQUENCE</scope>
    <source>
        <strain evidence="2">MEBiC11861</strain>
    </source>
</reference>
<evidence type="ECO:0000313" key="3">
    <source>
        <dbReference type="Proteomes" id="UP001060336"/>
    </source>
</evidence>
<keyword evidence="1" id="KW-0732">Signal</keyword>
<evidence type="ECO:0000313" key="2">
    <source>
        <dbReference type="EMBL" id="UUX49819.1"/>
    </source>
</evidence>
<dbReference type="RefSeq" id="WP_257768686.1">
    <property type="nucleotide sequence ID" value="NZ_CP102480.1"/>
</dbReference>
<feature type="signal peptide" evidence="1">
    <location>
        <begin position="1"/>
        <end position="27"/>
    </location>
</feature>
<evidence type="ECO:0000256" key="1">
    <source>
        <dbReference type="SAM" id="SignalP"/>
    </source>
</evidence>
<name>A0A9J7AQE2_9PROT</name>
<dbReference type="Proteomes" id="UP001060336">
    <property type="component" value="Chromosome"/>
</dbReference>